<feature type="region of interest" description="Disordered" evidence="1">
    <location>
        <begin position="624"/>
        <end position="692"/>
    </location>
</feature>
<feature type="compositionally biased region" description="Acidic residues" evidence="1">
    <location>
        <begin position="408"/>
        <end position="417"/>
    </location>
</feature>
<name>A0A699K707_TANCI</name>
<proteinExistence type="predicted"/>
<reference evidence="2" key="1">
    <citation type="journal article" date="2019" name="Sci. Rep.">
        <title>Draft genome of Tanacetum cinerariifolium, the natural source of mosquito coil.</title>
        <authorList>
            <person name="Yamashiro T."/>
            <person name="Shiraishi A."/>
            <person name="Satake H."/>
            <person name="Nakayama K."/>
        </authorList>
    </citation>
    <scope>NUCLEOTIDE SEQUENCE</scope>
</reference>
<feature type="non-terminal residue" evidence="2">
    <location>
        <position position="692"/>
    </location>
</feature>
<dbReference type="EMBL" id="BKCJ010475679">
    <property type="protein sequence ID" value="GFA72298.1"/>
    <property type="molecule type" value="Genomic_DNA"/>
</dbReference>
<dbReference type="PANTHER" id="PTHR35711">
    <property type="entry name" value="EXPRESSED PROTEIN"/>
    <property type="match status" value="1"/>
</dbReference>
<feature type="region of interest" description="Disordered" evidence="1">
    <location>
        <begin position="388"/>
        <end position="461"/>
    </location>
</feature>
<protein>
    <submittedName>
        <fullName evidence="2">Uncharacterized protein</fullName>
    </submittedName>
</protein>
<organism evidence="2">
    <name type="scientific">Tanacetum cinerariifolium</name>
    <name type="common">Dalmatian daisy</name>
    <name type="synonym">Chrysanthemum cinerariifolium</name>
    <dbReference type="NCBI Taxonomy" id="118510"/>
    <lineage>
        <taxon>Eukaryota</taxon>
        <taxon>Viridiplantae</taxon>
        <taxon>Streptophyta</taxon>
        <taxon>Embryophyta</taxon>
        <taxon>Tracheophyta</taxon>
        <taxon>Spermatophyta</taxon>
        <taxon>Magnoliopsida</taxon>
        <taxon>eudicotyledons</taxon>
        <taxon>Gunneridae</taxon>
        <taxon>Pentapetalae</taxon>
        <taxon>asterids</taxon>
        <taxon>campanulids</taxon>
        <taxon>Asterales</taxon>
        <taxon>Asteraceae</taxon>
        <taxon>Asteroideae</taxon>
        <taxon>Anthemideae</taxon>
        <taxon>Anthemidinae</taxon>
        <taxon>Tanacetum</taxon>
    </lineage>
</organism>
<feature type="compositionally biased region" description="Acidic residues" evidence="1">
    <location>
        <begin position="638"/>
        <end position="692"/>
    </location>
</feature>
<feature type="compositionally biased region" description="Acidic residues" evidence="1">
    <location>
        <begin position="94"/>
        <end position="151"/>
    </location>
</feature>
<dbReference type="PANTHER" id="PTHR35711:SF1">
    <property type="entry name" value="ECTODERMAL, ISOFORM F"/>
    <property type="match status" value="1"/>
</dbReference>
<feature type="region of interest" description="Disordered" evidence="1">
    <location>
        <begin position="1"/>
        <end position="162"/>
    </location>
</feature>
<evidence type="ECO:0000256" key="1">
    <source>
        <dbReference type="SAM" id="MobiDB-lite"/>
    </source>
</evidence>
<sequence>EEASTLDQSSIASLLMSQPSSTHEEEDYPSPFEELSDIRSPRANDHEHLMLPEMLEDPYVEVALQAPPSPDYIPGPEEPEQAPPSPDYSPEYVPESDFEAHPEDDDDEDPEEDPVDYPGDGGDDGDDEEESSEDDEDDDMDVEADEEEEKEEEHPAPADSVVVASTAADHAPSMKETEPFKIDESAATPPPHPAYHMTARISILAPVPMPAWTDSEVVRLLVISSPPALPLSPWSSPPPQIPFPPLPPILSPPLPILSPAPPPSPIRSLGYRAAMIRLRDEAASTSSLPLQLEKRLGITLGPRYDVGESSSAAARAAGGLMVDYGFVATMDREIMRDLEREVGYGITDSWDEIVETLQGAPVSTDTELGGYETDCDFRVAEDRSQEIYKDYRVKDSPTGTGDSPTGTEADEEKEEEEHPAPADSVVVTPIAADQVPSAEETEPFETDESAATPPPHPAYRTTARISIPAPVPMPAWTDSEVIRLLAISSPPASPLSPWSSPPPQIPSPPLPPMLSPPSPILAPAPPPSPIRSLGYRASMIRLRDEAASTSHLPPNISYFEFSDISHVRFGRIRGPICRGRSSGTTLSRLYAWPRGARAGTTFTRFIPGPEHADDEIIAEDQPYAEDASPIAQSLEYVPESDFEMHPEDDDGKDPEEDPVDYPVDGEDDSDDEEESSEDEEDDEMDVEADEEE</sequence>
<gene>
    <name evidence="2" type="ORF">Tci_644270</name>
</gene>
<feature type="compositionally biased region" description="Polar residues" evidence="1">
    <location>
        <begin position="1"/>
        <end position="21"/>
    </location>
</feature>
<feature type="compositionally biased region" description="Low complexity" evidence="1">
    <location>
        <begin position="396"/>
        <end position="407"/>
    </location>
</feature>
<feature type="compositionally biased region" description="Basic and acidic residues" evidence="1">
    <location>
        <begin position="36"/>
        <end position="50"/>
    </location>
</feature>
<dbReference type="AlphaFoldDB" id="A0A699K707"/>
<feature type="compositionally biased region" description="Acidic residues" evidence="1">
    <location>
        <begin position="439"/>
        <end position="448"/>
    </location>
</feature>
<evidence type="ECO:0000313" key="2">
    <source>
        <dbReference type="EMBL" id="GFA72298.1"/>
    </source>
</evidence>
<accession>A0A699K707</accession>
<feature type="non-terminal residue" evidence="2">
    <location>
        <position position="1"/>
    </location>
</feature>
<comment type="caution">
    <text evidence="2">The sequence shown here is derived from an EMBL/GenBank/DDBJ whole genome shotgun (WGS) entry which is preliminary data.</text>
</comment>